<name>A0A2P5AUZ6_PARAD</name>
<comment type="caution">
    <text evidence="1">The sequence shown here is derived from an EMBL/GenBank/DDBJ whole genome shotgun (WGS) entry which is preliminary data.</text>
</comment>
<evidence type="ECO:0000313" key="2">
    <source>
        <dbReference type="Proteomes" id="UP000237105"/>
    </source>
</evidence>
<gene>
    <name evidence="1" type="ORF">PanWU01x14_297720</name>
</gene>
<protein>
    <submittedName>
        <fullName evidence="1">Uncharacterized protein</fullName>
    </submittedName>
</protein>
<organism evidence="1 2">
    <name type="scientific">Parasponia andersonii</name>
    <name type="common">Sponia andersonii</name>
    <dbReference type="NCBI Taxonomy" id="3476"/>
    <lineage>
        <taxon>Eukaryota</taxon>
        <taxon>Viridiplantae</taxon>
        <taxon>Streptophyta</taxon>
        <taxon>Embryophyta</taxon>
        <taxon>Tracheophyta</taxon>
        <taxon>Spermatophyta</taxon>
        <taxon>Magnoliopsida</taxon>
        <taxon>eudicotyledons</taxon>
        <taxon>Gunneridae</taxon>
        <taxon>Pentapetalae</taxon>
        <taxon>rosids</taxon>
        <taxon>fabids</taxon>
        <taxon>Rosales</taxon>
        <taxon>Cannabaceae</taxon>
        <taxon>Parasponia</taxon>
    </lineage>
</organism>
<reference evidence="2" key="1">
    <citation type="submission" date="2016-06" db="EMBL/GenBank/DDBJ databases">
        <title>Parallel loss of symbiosis genes in relatives of nitrogen-fixing non-legume Parasponia.</title>
        <authorList>
            <person name="Van Velzen R."/>
            <person name="Holmer R."/>
            <person name="Bu F."/>
            <person name="Rutten L."/>
            <person name="Van Zeijl A."/>
            <person name="Liu W."/>
            <person name="Santuari L."/>
            <person name="Cao Q."/>
            <person name="Sharma T."/>
            <person name="Shen D."/>
            <person name="Roswanjaya Y."/>
            <person name="Wardhani T."/>
            <person name="Kalhor M.S."/>
            <person name="Jansen J."/>
            <person name="Van den Hoogen J."/>
            <person name="Gungor B."/>
            <person name="Hartog M."/>
            <person name="Hontelez J."/>
            <person name="Verver J."/>
            <person name="Yang W.-C."/>
            <person name="Schijlen E."/>
            <person name="Repin R."/>
            <person name="Schilthuizen M."/>
            <person name="Schranz E."/>
            <person name="Heidstra R."/>
            <person name="Miyata K."/>
            <person name="Fedorova E."/>
            <person name="Kohlen W."/>
            <person name="Bisseling T."/>
            <person name="Smit S."/>
            <person name="Geurts R."/>
        </authorList>
    </citation>
    <scope>NUCLEOTIDE SEQUENCE [LARGE SCALE GENOMIC DNA]</scope>
    <source>
        <strain evidence="2">cv. WU1-14</strain>
    </source>
</reference>
<accession>A0A2P5AUZ6</accession>
<sequence length="55" mass="5826">MLVVRSSDSPTATIRRNTVATETLDDYSHVSGNVASVVDVFEDTQANGSVGTAQR</sequence>
<proteinExistence type="predicted"/>
<evidence type="ECO:0000313" key="1">
    <source>
        <dbReference type="EMBL" id="PON40376.1"/>
    </source>
</evidence>
<dbReference type="EMBL" id="JXTB01000439">
    <property type="protein sequence ID" value="PON40376.1"/>
    <property type="molecule type" value="Genomic_DNA"/>
</dbReference>
<dbReference type="AlphaFoldDB" id="A0A2P5AUZ6"/>
<dbReference type="Proteomes" id="UP000237105">
    <property type="component" value="Unassembled WGS sequence"/>
</dbReference>
<keyword evidence="2" id="KW-1185">Reference proteome</keyword>
<dbReference type="OrthoDB" id="10349745at2759"/>